<proteinExistence type="predicted"/>
<reference evidence="2" key="1">
    <citation type="submission" date="2015-05" db="EMBL/GenBank/DDBJ databases">
        <authorList>
            <person name="Fogelqvist Johan"/>
        </authorList>
    </citation>
    <scope>NUCLEOTIDE SEQUENCE [LARGE SCALE GENOMIC DNA]</scope>
</reference>
<gene>
    <name evidence="1" type="ORF">BN1708_005159</name>
</gene>
<evidence type="ECO:0000313" key="1">
    <source>
        <dbReference type="EMBL" id="CRK30502.1"/>
    </source>
</evidence>
<protein>
    <submittedName>
        <fullName evidence="1">Uncharacterized protein</fullName>
    </submittedName>
</protein>
<accession>A0A0G4M891</accession>
<name>A0A0G4M891_VERLO</name>
<dbReference type="AlphaFoldDB" id="A0A0G4M891"/>
<dbReference type="EMBL" id="CVQH01021418">
    <property type="protein sequence ID" value="CRK30502.1"/>
    <property type="molecule type" value="Genomic_DNA"/>
</dbReference>
<evidence type="ECO:0000313" key="2">
    <source>
        <dbReference type="Proteomes" id="UP000044602"/>
    </source>
</evidence>
<keyword evidence="2" id="KW-1185">Reference proteome</keyword>
<dbReference type="Proteomes" id="UP000044602">
    <property type="component" value="Unassembled WGS sequence"/>
</dbReference>
<sequence length="270" mass="27705">MIGKSLPDGQTATHHLLEKMAARGAGGYRDPDFLGQLLGLLGGAEECVDGGRGIEIRTTVGVDDALGPGRGARGEGDRDHVVLAGALRLQTSPALGTLSAVILQAFEDSIVKGPTQLALGSVRVGVDEEVHAGMGLFEVIEEMGKLGVDDDGVDLSKVKDVVDVIGLQSVIDGDIDAASGCNAEDGLEKGWCVGGQDADATEAMLDEVVRQTTSAVGKLAVGPTKGLAIGRHVKDGFSIRLNGGSALEKEGGRELVDVIVVLVFGSRCGL</sequence>
<organism evidence="1 2">
    <name type="scientific">Verticillium longisporum</name>
    <name type="common">Verticillium dahliae var. longisporum</name>
    <dbReference type="NCBI Taxonomy" id="100787"/>
    <lineage>
        <taxon>Eukaryota</taxon>
        <taxon>Fungi</taxon>
        <taxon>Dikarya</taxon>
        <taxon>Ascomycota</taxon>
        <taxon>Pezizomycotina</taxon>
        <taxon>Sordariomycetes</taxon>
        <taxon>Hypocreomycetidae</taxon>
        <taxon>Glomerellales</taxon>
        <taxon>Plectosphaerellaceae</taxon>
        <taxon>Verticillium</taxon>
    </lineage>
</organism>